<evidence type="ECO:0000313" key="2">
    <source>
        <dbReference type="Proteomes" id="UP000009229"/>
    </source>
</evidence>
<organism evidence="1 2">
    <name type="scientific">Desulfofundulus kuznetsovii (strain DSM 6115 / VKM B-1805 / 17)</name>
    <name type="common">Desulfotomaculum kuznetsovii</name>
    <dbReference type="NCBI Taxonomy" id="760568"/>
    <lineage>
        <taxon>Bacteria</taxon>
        <taxon>Bacillati</taxon>
        <taxon>Bacillota</taxon>
        <taxon>Clostridia</taxon>
        <taxon>Eubacteriales</taxon>
        <taxon>Peptococcaceae</taxon>
        <taxon>Desulfofundulus</taxon>
    </lineage>
</organism>
<name>A0AAU8P8X0_DESK7</name>
<keyword evidence="2" id="KW-1185">Reference proteome</keyword>
<protein>
    <submittedName>
        <fullName evidence="1">Uncharacterized protein</fullName>
    </submittedName>
</protein>
<accession>A0AAU8P8X0</accession>
<reference evidence="2" key="1">
    <citation type="submission" date="2011-05" db="EMBL/GenBank/DDBJ databases">
        <title>Complete sequence of Desulfotomaculum kuznetsovii DSM 6115.</title>
        <authorList>
            <person name="Lucas S."/>
            <person name="Han J."/>
            <person name="Lapidus A."/>
            <person name="Cheng J.-F."/>
            <person name="Goodwin L."/>
            <person name="Pitluck S."/>
            <person name="Peters L."/>
            <person name="Mikhailova N."/>
            <person name="Lu M."/>
            <person name="Saunders E."/>
            <person name="Han C."/>
            <person name="Tapia R."/>
            <person name="Land M."/>
            <person name="Hauser L."/>
            <person name="Kyrpides N."/>
            <person name="Ivanova N."/>
            <person name="Pagani I."/>
            <person name="Nazina T."/>
            <person name="Ivanova A."/>
            <person name="Parshina S."/>
            <person name="Kuever J."/>
            <person name="Muyzer G."/>
            <person name="Plugge C."/>
            <person name="Stams A."/>
            <person name="Woyke T."/>
        </authorList>
    </citation>
    <scope>NUCLEOTIDE SEQUENCE [LARGE SCALE GENOMIC DNA]</scope>
    <source>
        <strain evidence="2">DSM 6115 / VKM B-1805 / 17</strain>
    </source>
</reference>
<dbReference type="KEGG" id="dku:Desku_0736"/>
<dbReference type="RefSeq" id="WP_013821858.1">
    <property type="nucleotide sequence ID" value="NC_015573.1"/>
</dbReference>
<dbReference type="Proteomes" id="UP000009229">
    <property type="component" value="Chromosome"/>
</dbReference>
<dbReference type="AlphaFoldDB" id="A0AAU8P8X0"/>
<dbReference type="EMBL" id="CP002770">
    <property type="protein sequence ID" value="AEG14343.1"/>
    <property type="molecule type" value="Genomic_DNA"/>
</dbReference>
<proteinExistence type="predicted"/>
<evidence type="ECO:0000313" key="1">
    <source>
        <dbReference type="EMBL" id="AEG14343.1"/>
    </source>
</evidence>
<gene>
    <name evidence="1" type="ordered locus">Desku_0736</name>
</gene>
<sequence length="80" mass="9046">MSRLSYRDAISRAIARAIDAYYQSSPGGREAELVGRVFQEYMTCFRRMLWGSENIADFIAAVEGTIGSLPDWVKKDLLQP</sequence>